<feature type="transmembrane region" description="Helical" evidence="1">
    <location>
        <begin position="42"/>
        <end position="64"/>
    </location>
</feature>
<keyword evidence="1" id="KW-1133">Transmembrane helix</keyword>
<dbReference type="AlphaFoldDB" id="A0A917A2W0"/>
<feature type="transmembrane region" description="Helical" evidence="1">
    <location>
        <begin position="12"/>
        <end position="30"/>
    </location>
</feature>
<feature type="transmembrane region" description="Helical" evidence="1">
    <location>
        <begin position="187"/>
        <end position="209"/>
    </location>
</feature>
<accession>A0A917A2W0</accession>
<keyword evidence="4" id="KW-1185">Reference proteome</keyword>
<dbReference type="EMBL" id="BMIQ01000012">
    <property type="protein sequence ID" value="GGE23611.1"/>
    <property type="molecule type" value="Genomic_DNA"/>
</dbReference>
<feature type="transmembrane region" description="Helical" evidence="1">
    <location>
        <begin position="154"/>
        <end position="175"/>
    </location>
</feature>
<gene>
    <name evidence="3" type="ORF">GCM10011390_48770</name>
</gene>
<dbReference type="Proteomes" id="UP000644699">
    <property type="component" value="Unassembled WGS sequence"/>
</dbReference>
<keyword evidence="1" id="KW-0472">Membrane</keyword>
<feature type="domain" description="EamA" evidence="2">
    <location>
        <begin position="158"/>
        <end position="285"/>
    </location>
</feature>
<feature type="transmembrane region" description="Helical" evidence="1">
    <location>
        <begin position="131"/>
        <end position="148"/>
    </location>
</feature>
<comment type="caution">
    <text evidence="3">The sequence shown here is derived from an EMBL/GenBank/DDBJ whole genome shotgun (WGS) entry which is preliminary data.</text>
</comment>
<feature type="transmembrane region" description="Helical" evidence="1">
    <location>
        <begin position="76"/>
        <end position="95"/>
    </location>
</feature>
<dbReference type="PANTHER" id="PTHR22911:SF135">
    <property type="entry name" value="BLR4310 PROTEIN"/>
    <property type="match status" value="1"/>
</dbReference>
<feature type="transmembrane region" description="Helical" evidence="1">
    <location>
        <begin position="269"/>
        <end position="287"/>
    </location>
</feature>
<dbReference type="SUPFAM" id="SSF103481">
    <property type="entry name" value="Multidrug resistance efflux transporter EmrE"/>
    <property type="match status" value="2"/>
</dbReference>
<feature type="transmembrane region" description="Helical" evidence="1">
    <location>
        <begin position="107"/>
        <end position="124"/>
    </location>
</feature>
<dbReference type="GO" id="GO:0016020">
    <property type="term" value="C:membrane"/>
    <property type="evidence" value="ECO:0007669"/>
    <property type="project" value="InterPro"/>
</dbReference>
<proteinExistence type="predicted"/>
<reference evidence="3" key="1">
    <citation type="journal article" date="2014" name="Int. J. Syst. Evol. Microbiol.">
        <title>Complete genome sequence of Corynebacterium casei LMG S-19264T (=DSM 44701T), isolated from a smear-ripened cheese.</title>
        <authorList>
            <consortium name="US DOE Joint Genome Institute (JGI-PGF)"/>
            <person name="Walter F."/>
            <person name="Albersmeier A."/>
            <person name="Kalinowski J."/>
            <person name="Ruckert C."/>
        </authorList>
    </citation>
    <scope>NUCLEOTIDE SEQUENCE</scope>
    <source>
        <strain evidence="3">CGMCC 1.15367</strain>
    </source>
</reference>
<evidence type="ECO:0000259" key="2">
    <source>
        <dbReference type="Pfam" id="PF00892"/>
    </source>
</evidence>
<feature type="transmembrane region" description="Helical" evidence="1">
    <location>
        <begin position="215"/>
        <end position="232"/>
    </location>
</feature>
<reference evidence="3" key="2">
    <citation type="submission" date="2020-09" db="EMBL/GenBank/DDBJ databases">
        <authorList>
            <person name="Sun Q."/>
            <person name="Zhou Y."/>
        </authorList>
    </citation>
    <scope>NUCLEOTIDE SEQUENCE</scope>
    <source>
        <strain evidence="3">CGMCC 1.15367</strain>
    </source>
</reference>
<dbReference type="InterPro" id="IPR000620">
    <property type="entry name" value="EamA_dom"/>
</dbReference>
<sequence>MTDRARASGALSGDTLGILVMLFGMLLFAANDTLGKWLVATYSVGQIMFLRSIGALAVIAPLALRRPAGELLHVGRPVVLALRVILATGEAAAFYYATISLPLADVITYWLAAPIYVAALSPFMLGERVGWRRWTAIAIGFVGVAIALRPSSAALTPAALVSLAGSFVFSLTVIFGRQLRGTPDLTLVFWQFVGSLVLGFLTLPFGWVAPSVPDFLLLCLLGIVSMAGHVCVTRSLKLGKAATVAPMQYSMLAWGMVFAWLVFGEWPDRWTLVGAAVIIASGLFIAFRERKVKEKGAPTTLVDTP</sequence>
<keyword evidence="1" id="KW-0812">Transmembrane</keyword>
<feature type="domain" description="EamA" evidence="2">
    <location>
        <begin position="16"/>
        <end position="148"/>
    </location>
</feature>
<name>A0A917A2W0_9HYPH</name>
<dbReference type="PANTHER" id="PTHR22911">
    <property type="entry name" value="ACYL-MALONYL CONDENSING ENZYME-RELATED"/>
    <property type="match status" value="1"/>
</dbReference>
<evidence type="ECO:0000313" key="4">
    <source>
        <dbReference type="Proteomes" id="UP000644699"/>
    </source>
</evidence>
<dbReference type="Pfam" id="PF00892">
    <property type="entry name" value="EamA"/>
    <property type="match status" value="2"/>
</dbReference>
<protein>
    <submittedName>
        <fullName evidence="3">Permease</fullName>
    </submittedName>
</protein>
<feature type="transmembrane region" description="Helical" evidence="1">
    <location>
        <begin position="244"/>
        <end position="263"/>
    </location>
</feature>
<evidence type="ECO:0000256" key="1">
    <source>
        <dbReference type="SAM" id="Phobius"/>
    </source>
</evidence>
<organism evidence="3 4">
    <name type="scientific">Aureimonas endophytica</name>
    <dbReference type="NCBI Taxonomy" id="2027858"/>
    <lineage>
        <taxon>Bacteria</taxon>
        <taxon>Pseudomonadati</taxon>
        <taxon>Pseudomonadota</taxon>
        <taxon>Alphaproteobacteria</taxon>
        <taxon>Hyphomicrobiales</taxon>
        <taxon>Aurantimonadaceae</taxon>
        <taxon>Aureimonas</taxon>
    </lineage>
</organism>
<dbReference type="InterPro" id="IPR037185">
    <property type="entry name" value="EmrE-like"/>
</dbReference>
<evidence type="ECO:0000313" key="3">
    <source>
        <dbReference type="EMBL" id="GGE23611.1"/>
    </source>
</evidence>